<keyword evidence="3" id="KW-0539">Nucleus</keyword>
<feature type="compositionally biased region" description="Acidic residues" evidence="4">
    <location>
        <begin position="24"/>
        <end position="41"/>
    </location>
</feature>
<dbReference type="GO" id="GO:0006338">
    <property type="term" value="P:chromatin remodeling"/>
    <property type="evidence" value="ECO:0007669"/>
    <property type="project" value="UniProtKB-ARBA"/>
</dbReference>
<dbReference type="SMART" id="SM00298">
    <property type="entry name" value="CHROMO"/>
    <property type="match status" value="1"/>
</dbReference>
<dbReference type="SUPFAM" id="SSF54160">
    <property type="entry name" value="Chromo domain-like"/>
    <property type="match status" value="1"/>
</dbReference>
<dbReference type="InterPro" id="IPR051219">
    <property type="entry name" value="Heterochromatin_chromo-domain"/>
</dbReference>
<sequence length="243" mass="27021">MRKLSPRASIEDGNAPLTNAVSDSMDDQSETDEFQSPDPDDVEQRTEPEKRSLSLGEESDDEGANEQTPPPVKRQRRSQANDSGAPRRSKRISSNAAVKDEKPVPVSTTGKKRRGRPPTKSKAASLSKSISSPISGEDEDAMTASAPVKKRRGRPPAKRKTATRESVARRGPGRPPSKGKVTRRESTTEWEVEKVLKSKVDTVSKEHLYLIKWKGFGNKENTWEPKKNLGNCKRLIEDYESKE</sequence>
<accession>A0A8H4KGB2</accession>
<dbReference type="GO" id="GO:0003677">
    <property type="term" value="F:DNA binding"/>
    <property type="evidence" value="ECO:0007669"/>
    <property type="project" value="InterPro"/>
</dbReference>
<feature type="compositionally biased region" description="Basic and acidic residues" evidence="4">
    <location>
        <begin position="42"/>
        <end position="52"/>
    </location>
</feature>
<feature type="compositionally biased region" description="Basic residues" evidence="4">
    <location>
        <begin position="148"/>
        <end position="161"/>
    </location>
</feature>
<dbReference type="GO" id="GO:0005634">
    <property type="term" value="C:nucleus"/>
    <property type="evidence" value="ECO:0007669"/>
    <property type="project" value="UniProtKB-SubCell"/>
</dbReference>
<dbReference type="PANTHER" id="PTHR22812">
    <property type="entry name" value="CHROMOBOX PROTEIN"/>
    <property type="match status" value="1"/>
</dbReference>
<dbReference type="EMBL" id="JAADJG010000242">
    <property type="protein sequence ID" value="KAF4450760.1"/>
    <property type="molecule type" value="Genomic_DNA"/>
</dbReference>
<dbReference type="Proteomes" id="UP000605986">
    <property type="component" value="Unassembled WGS sequence"/>
</dbReference>
<feature type="domain" description="Chromo" evidence="5">
    <location>
        <begin position="190"/>
        <end position="243"/>
    </location>
</feature>
<dbReference type="PRINTS" id="PR00929">
    <property type="entry name" value="ATHOOK"/>
</dbReference>
<comment type="subunit">
    <text evidence="2">Component of the NuA4 histone acetyltransferase complex.</text>
</comment>
<evidence type="ECO:0000313" key="6">
    <source>
        <dbReference type="EMBL" id="KAF4450760.1"/>
    </source>
</evidence>
<dbReference type="InterPro" id="IPR000953">
    <property type="entry name" value="Chromo/chromo_shadow_dom"/>
</dbReference>
<feature type="region of interest" description="Disordered" evidence="4">
    <location>
        <begin position="1"/>
        <end position="190"/>
    </location>
</feature>
<proteinExistence type="predicted"/>
<evidence type="ECO:0000256" key="4">
    <source>
        <dbReference type="SAM" id="MobiDB-lite"/>
    </source>
</evidence>
<evidence type="ECO:0000256" key="3">
    <source>
        <dbReference type="ARBA" id="ARBA00023242"/>
    </source>
</evidence>
<comment type="subcellular location">
    <subcellularLocation>
        <location evidence="1">Nucleus</location>
    </subcellularLocation>
</comment>
<dbReference type="PROSITE" id="PS50013">
    <property type="entry name" value="CHROMO_2"/>
    <property type="match status" value="1"/>
</dbReference>
<evidence type="ECO:0000256" key="2">
    <source>
        <dbReference type="ARBA" id="ARBA00011353"/>
    </source>
</evidence>
<dbReference type="Gene3D" id="2.40.50.40">
    <property type="match status" value="1"/>
</dbReference>
<dbReference type="AlphaFoldDB" id="A0A8H4KGB2"/>
<gene>
    <name evidence="6" type="ORF">F53441_6203</name>
</gene>
<feature type="compositionally biased region" description="Basic residues" evidence="4">
    <location>
        <begin position="110"/>
        <end position="119"/>
    </location>
</feature>
<dbReference type="OrthoDB" id="433924at2759"/>
<dbReference type="Pfam" id="PF00385">
    <property type="entry name" value="Chromo"/>
    <property type="match status" value="1"/>
</dbReference>
<dbReference type="PROSITE" id="PS00598">
    <property type="entry name" value="CHROMO_1"/>
    <property type="match status" value="1"/>
</dbReference>
<dbReference type="InterPro" id="IPR023780">
    <property type="entry name" value="Chromo_domain"/>
</dbReference>
<keyword evidence="7" id="KW-1185">Reference proteome</keyword>
<reference evidence="6" key="1">
    <citation type="submission" date="2020-01" db="EMBL/GenBank/DDBJ databases">
        <title>Identification and distribution of gene clusters putatively required for synthesis of sphingolipid metabolism inhibitors in phylogenetically diverse species of the filamentous fungus Fusarium.</title>
        <authorList>
            <person name="Kim H.-S."/>
            <person name="Busman M."/>
            <person name="Brown D.W."/>
            <person name="Divon H."/>
            <person name="Uhlig S."/>
            <person name="Proctor R.H."/>
        </authorList>
    </citation>
    <scope>NUCLEOTIDE SEQUENCE</scope>
    <source>
        <strain evidence="6">NRRL 53441</strain>
    </source>
</reference>
<organism evidence="6 7">
    <name type="scientific">Fusarium austroafricanum</name>
    <dbReference type="NCBI Taxonomy" id="2364996"/>
    <lineage>
        <taxon>Eukaryota</taxon>
        <taxon>Fungi</taxon>
        <taxon>Dikarya</taxon>
        <taxon>Ascomycota</taxon>
        <taxon>Pezizomycotina</taxon>
        <taxon>Sordariomycetes</taxon>
        <taxon>Hypocreomycetidae</taxon>
        <taxon>Hypocreales</taxon>
        <taxon>Nectriaceae</taxon>
        <taxon>Fusarium</taxon>
        <taxon>Fusarium concolor species complex</taxon>
    </lineage>
</organism>
<comment type="caution">
    <text evidence="6">The sequence shown here is derived from an EMBL/GenBank/DDBJ whole genome shotgun (WGS) entry which is preliminary data.</text>
</comment>
<protein>
    <submittedName>
        <fullName evidence="6">Testis-specific chromodomain protein Y 1</fullName>
    </submittedName>
</protein>
<evidence type="ECO:0000313" key="7">
    <source>
        <dbReference type="Proteomes" id="UP000605986"/>
    </source>
</evidence>
<dbReference type="InterPro" id="IPR017956">
    <property type="entry name" value="AT_hook_DNA-bd_motif"/>
</dbReference>
<dbReference type="CDD" id="cd00024">
    <property type="entry name" value="CD_CSD"/>
    <property type="match status" value="1"/>
</dbReference>
<dbReference type="InterPro" id="IPR016197">
    <property type="entry name" value="Chromo-like_dom_sf"/>
</dbReference>
<feature type="compositionally biased region" description="Low complexity" evidence="4">
    <location>
        <begin position="120"/>
        <end position="135"/>
    </location>
</feature>
<evidence type="ECO:0000259" key="5">
    <source>
        <dbReference type="PROSITE" id="PS50013"/>
    </source>
</evidence>
<evidence type="ECO:0000256" key="1">
    <source>
        <dbReference type="ARBA" id="ARBA00004123"/>
    </source>
</evidence>
<name>A0A8H4KGB2_9HYPO</name>
<dbReference type="InterPro" id="IPR023779">
    <property type="entry name" value="Chromodomain_CS"/>
</dbReference>